<evidence type="ECO:0000313" key="5">
    <source>
        <dbReference type="EMBL" id="SNR48456.1"/>
    </source>
</evidence>
<gene>
    <name evidence="5" type="ORF">SAMN06265376_1011298</name>
</gene>
<name>A0A238WPH7_9FLAO</name>
<evidence type="ECO:0000256" key="2">
    <source>
        <dbReference type="ARBA" id="ARBA00023043"/>
    </source>
</evidence>
<dbReference type="PANTHER" id="PTHR24123:SF33">
    <property type="entry name" value="PROTEIN HOS4"/>
    <property type="match status" value="1"/>
</dbReference>
<keyword evidence="2 3" id="KW-0040">ANK repeat</keyword>
<dbReference type="InterPro" id="IPR051165">
    <property type="entry name" value="Multifunctional_ANK_Repeat"/>
</dbReference>
<dbReference type="OrthoDB" id="1259920at2"/>
<proteinExistence type="predicted"/>
<feature type="chain" id="PRO_5012602059" evidence="4">
    <location>
        <begin position="20"/>
        <end position="145"/>
    </location>
</feature>
<protein>
    <submittedName>
        <fullName evidence="5">Ankyrin repeat-containing protein</fullName>
    </submittedName>
</protein>
<evidence type="ECO:0000256" key="1">
    <source>
        <dbReference type="ARBA" id="ARBA00022737"/>
    </source>
</evidence>
<sequence>MNKFLSIFLFLCIVTTSNAQEFTKDMYLAFKNDNVSALKSHVDLTQTNECFDIKGNPYTLLAVSIKFKSTSIFNHLLSQEKIDLEKTCGGKSALQYAAKYGHLDMLKTLIKKGAITKATPNGRTALDYAKKYKQQEIIDYLSSIK</sequence>
<evidence type="ECO:0000256" key="3">
    <source>
        <dbReference type="PROSITE-ProRule" id="PRU00023"/>
    </source>
</evidence>
<dbReference type="InterPro" id="IPR036770">
    <property type="entry name" value="Ankyrin_rpt-contain_sf"/>
</dbReference>
<dbReference type="PROSITE" id="PS50297">
    <property type="entry name" value="ANK_REP_REGION"/>
    <property type="match status" value="1"/>
</dbReference>
<dbReference type="EMBL" id="FZNY01000001">
    <property type="protein sequence ID" value="SNR48456.1"/>
    <property type="molecule type" value="Genomic_DNA"/>
</dbReference>
<dbReference type="SMART" id="SM00248">
    <property type="entry name" value="ANK"/>
    <property type="match status" value="1"/>
</dbReference>
<keyword evidence="1" id="KW-0677">Repeat</keyword>
<reference evidence="5 6" key="1">
    <citation type="submission" date="2017-06" db="EMBL/GenBank/DDBJ databases">
        <authorList>
            <person name="Kim H.J."/>
            <person name="Triplett B.A."/>
        </authorList>
    </citation>
    <scope>NUCLEOTIDE SEQUENCE [LARGE SCALE GENOMIC DNA]</scope>
    <source>
        <strain evidence="5 6">DSM 25597</strain>
    </source>
</reference>
<feature type="repeat" description="ANK" evidence="3">
    <location>
        <begin position="89"/>
        <end position="121"/>
    </location>
</feature>
<evidence type="ECO:0000313" key="6">
    <source>
        <dbReference type="Proteomes" id="UP000198379"/>
    </source>
</evidence>
<keyword evidence="4" id="KW-0732">Signal</keyword>
<dbReference type="Gene3D" id="1.25.40.20">
    <property type="entry name" value="Ankyrin repeat-containing domain"/>
    <property type="match status" value="1"/>
</dbReference>
<keyword evidence="6" id="KW-1185">Reference proteome</keyword>
<dbReference type="PANTHER" id="PTHR24123">
    <property type="entry name" value="ANKYRIN REPEAT-CONTAINING"/>
    <property type="match status" value="1"/>
</dbReference>
<dbReference type="RefSeq" id="WP_089370582.1">
    <property type="nucleotide sequence ID" value="NZ_BMEP01000003.1"/>
</dbReference>
<dbReference type="SUPFAM" id="SSF48403">
    <property type="entry name" value="Ankyrin repeat"/>
    <property type="match status" value="1"/>
</dbReference>
<organism evidence="5 6">
    <name type="scientific">Dokdonia pacifica</name>
    <dbReference type="NCBI Taxonomy" id="1627892"/>
    <lineage>
        <taxon>Bacteria</taxon>
        <taxon>Pseudomonadati</taxon>
        <taxon>Bacteroidota</taxon>
        <taxon>Flavobacteriia</taxon>
        <taxon>Flavobacteriales</taxon>
        <taxon>Flavobacteriaceae</taxon>
        <taxon>Dokdonia</taxon>
    </lineage>
</organism>
<accession>A0A238WPH7</accession>
<dbReference type="PROSITE" id="PS50088">
    <property type="entry name" value="ANK_REPEAT"/>
    <property type="match status" value="1"/>
</dbReference>
<evidence type="ECO:0000256" key="4">
    <source>
        <dbReference type="SAM" id="SignalP"/>
    </source>
</evidence>
<dbReference type="AlphaFoldDB" id="A0A238WPH7"/>
<feature type="signal peptide" evidence="4">
    <location>
        <begin position="1"/>
        <end position="19"/>
    </location>
</feature>
<dbReference type="InterPro" id="IPR002110">
    <property type="entry name" value="Ankyrin_rpt"/>
</dbReference>
<dbReference type="Proteomes" id="UP000198379">
    <property type="component" value="Unassembled WGS sequence"/>
</dbReference>
<dbReference type="Pfam" id="PF12796">
    <property type="entry name" value="Ank_2"/>
    <property type="match status" value="1"/>
</dbReference>